<keyword evidence="1 3" id="KW-0597">Phosphoprotein</keyword>
<dbReference type="STRING" id="284577.SAMN05216571_10157"/>
<name>A0A1G7MTX6_9GAMM</name>
<dbReference type="PRINTS" id="PR00038">
    <property type="entry name" value="HTHLUXR"/>
</dbReference>
<keyword evidence="2 6" id="KW-0238">DNA-binding</keyword>
<evidence type="ECO:0000313" key="7">
    <source>
        <dbReference type="Proteomes" id="UP000198641"/>
    </source>
</evidence>
<accession>A0A1G7MTX6</accession>
<dbReference type="PANTHER" id="PTHR45566">
    <property type="entry name" value="HTH-TYPE TRANSCRIPTIONAL REGULATOR YHJB-RELATED"/>
    <property type="match status" value="1"/>
</dbReference>
<dbReference type="PROSITE" id="PS50110">
    <property type="entry name" value="RESPONSE_REGULATORY"/>
    <property type="match status" value="1"/>
</dbReference>
<feature type="domain" description="HTH luxR-type" evidence="4">
    <location>
        <begin position="148"/>
        <end position="213"/>
    </location>
</feature>
<dbReference type="InterPro" id="IPR016032">
    <property type="entry name" value="Sig_transdc_resp-reg_C-effctor"/>
</dbReference>
<dbReference type="SMART" id="SM00448">
    <property type="entry name" value="REC"/>
    <property type="match status" value="1"/>
</dbReference>
<dbReference type="Gene3D" id="3.40.50.2300">
    <property type="match status" value="1"/>
</dbReference>
<gene>
    <name evidence="6" type="ORF">SAMN05216571_10157</name>
</gene>
<dbReference type="GO" id="GO:0003677">
    <property type="term" value="F:DNA binding"/>
    <property type="evidence" value="ECO:0007669"/>
    <property type="project" value="UniProtKB-KW"/>
</dbReference>
<sequence length="226" mass="24624">MYTLMVADDHPLFREAIGAVIASGLPDSLLLEADSLEDALRKAGQHEEVDLVLLDLGLPDAEGLSGLRQLRERRPDLPVAILSADQDRRTILDALDLGAVGYITKSTPRPDLLAALTRILEGQLYLPADIMRRPPAEAQRTVSVDEDTKRRLCELTGKQLEVLIRLSHGASNKVIARELDIAETTVKTHVSAILRKLGVTGRVQAILAAGSVDLDALLAERHEPSR</sequence>
<evidence type="ECO:0000313" key="6">
    <source>
        <dbReference type="EMBL" id="SDF65204.1"/>
    </source>
</evidence>
<dbReference type="InterPro" id="IPR011006">
    <property type="entry name" value="CheY-like_superfamily"/>
</dbReference>
<evidence type="ECO:0000259" key="4">
    <source>
        <dbReference type="PROSITE" id="PS50043"/>
    </source>
</evidence>
<reference evidence="6 7" key="1">
    <citation type="submission" date="2016-10" db="EMBL/GenBank/DDBJ databases">
        <authorList>
            <person name="de Groot N.N."/>
        </authorList>
    </citation>
    <scope>NUCLEOTIDE SEQUENCE [LARGE SCALE GENOMIC DNA]</scope>
    <source>
        <strain evidence="6 7">BH539</strain>
    </source>
</reference>
<dbReference type="PROSITE" id="PS00622">
    <property type="entry name" value="HTH_LUXR_1"/>
    <property type="match status" value="1"/>
</dbReference>
<evidence type="ECO:0000256" key="3">
    <source>
        <dbReference type="PROSITE-ProRule" id="PRU00169"/>
    </source>
</evidence>
<dbReference type="AlphaFoldDB" id="A0A1G7MTX6"/>
<dbReference type="EMBL" id="FNCI01000001">
    <property type="protein sequence ID" value="SDF65204.1"/>
    <property type="molecule type" value="Genomic_DNA"/>
</dbReference>
<dbReference type="GO" id="GO:0000160">
    <property type="term" value="P:phosphorelay signal transduction system"/>
    <property type="evidence" value="ECO:0007669"/>
    <property type="project" value="InterPro"/>
</dbReference>
<dbReference type="PROSITE" id="PS50043">
    <property type="entry name" value="HTH_LUXR_2"/>
    <property type="match status" value="1"/>
</dbReference>
<proteinExistence type="predicted"/>
<keyword evidence="7" id="KW-1185">Reference proteome</keyword>
<dbReference type="InterPro" id="IPR000792">
    <property type="entry name" value="Tscrpt_reg_LuxR_C"/>
</dbReference>
<protein>
    <submittedName>
        <fullName evidence="6">DNA-binding response regulator, NarL/FixJ family, contains REC and HTH domains</fullName>
    </submittedName>
</protein>
<dbReference type="InterPro" id="IPR058245">
    <property type="entry name" value="NreC/VraR/RcsB-like_REC"/>
</dbReference>
<dbReference type="InterPro" id="IPR001789">
    <property type="entry name" value="Sig_transdc_resp-reg_receiver"/>
</dbReference>
<dbReference type="GO" id="GO:0006355">
    <property type="term" value="P:regulation of DNA-templated transcription"/>
    <property type="evidence" value="ECO:0007669"/>
    <property type="project" value="InterPro"/>
</dbReference>
<evidence type="ECO:0000256" key="1">
    <source>
        <dbReference type="ARBA" id="ARBA00022553"/>
    </source>
</evidence>
<dbReference type="CDD" id="cd06170">
    <property type="entry name" value="LuxR_C_like"/>
    <property type="match status" value="1"/>
</dbReference>
<feature type="modified residue" description="4-aspartylphosphate" evidence="3">
    <location>
        <position position="55"/>
    </location>
</feature>
<dbReference type="Pfam" id="PF00072">
    <property type="entry name" value="Response_reg"/>
    <property type="match status" value="1"/>
</dbReference>
<evidence type="ECO:0000259" key="5">
    <source>
        <dbReference type="PROSITE" id="PS50110"/>
    </source>
</evidence>
<dbReference type="PANTHER" id="PTHR45566:SF1">
    <property type="entry name" value="HTH-TYPE TRANSCRIPTIONAL REGULATOR YHJB-RELATED"/>
    <property type="match status" value="1"/>
</dbReference>
<dbReference type="RefSeq" id="WP_092521946.1">
    <property type="nucleotide sequence ID" value="NZ_FNCI01000001.1"/>
</dbReference>
<dbReference type="SUPFAM" id="SSF46894">
    <property type="entry name" value="C-terminal effector domain of the bipartite response regulators"/>
    <property type="match status" value="1"/>
</dbReference>
<dbReference type="OrthoDB" id="9814495at2"/>
<dbReference type="Proteomes" id="UP000198641">
    <property type="component" value="Unassembled WGS sequence"/>
</dbReference>
<evidence type="ECO:0000256" key="2">
    <source>
        <dbReference type="ARBA" id="ARBA00023125"/>
    </source>
</evidence>
<dbReference type="InterPro" id="IPR051015">
    <property type="entry name" value="EvgA-like"/>
</dbReference>
<dbReference type="SUPFAM" id="SSF52172">
    <property type="entry name" value="CheY-like"/>
    <property type="match status" value="1"/>
</dbReference>
<dbReference type="CDD" id="cd17535">
    <property type="entry name" value="REC_NarL-like"/>
    <property type="match status" value="1"/>
</dbReference>
<dbReference type="Pfam" id="PF00196">
    <property type="entry name" value="GerE"/>
    <property type="match status" value="1"/>
</dbReference>
<organism evidence="6 7">
    <name type="scientific">Onishia taeanensis</name>
    <dbReference type="NCBI Taxonomy" id="284577"/>
    <lineage>
        <taxon>Bacteria</taxon>
        <taxon>Pseudomonadati</taxon>
        <taxon>Pseudomonadota</taxon>
        <taxon>Gammaproteobacteria</taxon>
        <taxon>Oceanospirillales</taxon>
        <taxon>Halomonadaceae</taxon>
        <taxon>Onishia</taxon>
    </lineage>
</organism>
<feature type="domain" description="Response regulatory" evidence="5">
    <location>
        <begin position="3"/>
        <end position="120"/>
    </location>
</feature>
<dbReference type="SMART" id="SM00421">
    <property type="entry name" value="HTH_LUXR"/>
    <property type="match status" value="1"/>
</dbReference>